<evidence type="ECO:0000259" key="14">
    <source>
        <dbReference type="Pfam" id="PF03159"/>
    </source>
</evidence>
<evidence type="ECO:0000256" key="13">
    <source>
        <dbReference type="ARBA" id="ARBA00074674"/>
    </source>
</evidence>
<dbReference type="Proteomes" id="UP000054826">
    <property type="component" value="Unassembled WGS sequence"/>
</dbReference>
<evidence type="ECO:0000256" key="2">
    <source>
        <dbReference type="ARBA" id="ARBA00006994"/>
    </source>
</evidence>
<keyword evidence="10" id="KW-0539">Nucleus</keyword>
<evidence type="ECO:0000256" key="10">
    <source>
        <dbReference type="ARBA" id="ARBA00023242"/>
    </source>
</evidence>
<dbReference type="Gene3D" id="1.25.40.1050">
    <property type="match status" value="1"/>
</dbReference>
<feature type="domain" description="Xrn1 N-terminal" evidence="14">
    <location>
        <begin position="10"/>
        <end position="251"/>
    </location>
</feature>
<sequence>LFQKLLSSEMGVPAFFRWLSRKFPSIVTNCIEDTTQPNPHGIEFDTFYLDMNGIIHPCCHPEDRPAPKTEEEMMIAIFEYIDRLMCIVRPRRLLYMAVDGVAPRAKMNQQRTRRFRASKEATEKEEQIRQIRDELRAQGIPLPAESTDKQHFDSNCITPGTPFMARLAICLRYYIHERLNTDPAWQNLLVILSDASVPGEGEHKIMDYIRHQRACASHDPNTHHVLCGADADLIMLGLATHEPNFTIIREEFVPNLPRPCEICNNYGHTMQDCQGLSVLENENEVHPPVLKKTQFIFIRLSVLREYLQRELEMPNIKFRYDFERCVDDWVFMCFFVGNDFLPHLPSLEIREGAIDRLVNLYKDCVYRTGGYLTENGFVNLKRVQLIMSELGKMEDEIFRIRQEREAINNILLLNAESFNAPAFIPQNAFAPTPIGENPLPLLNAKSTAMEMRQAAMAFTSSTKQEFNGTANSEDADDEEPFDEVRLWEGGWKDRYYLVKFQCSPKDLKFRHHVANCYVEGLCWVLRYYYQGCCSWKWYFPFHYSPFASDFLNIGDLKIDFSEKTQPIKPLEQLMSVFPAASSKHLPKSWAALMHDPNSTIIDMYPSDFKVDLNGKKYAWQGVVLLPFVDAERLNEALEEVYPDLTEEERFRNSQGNDVLFISSKHEAFGFIQSIYEGDFNDEWLNMDPSLCKGISLMVKPYNFHVPVGKTVHSPLPQCNDVENNHVLSVFCLNPQFPDGYIFSTARLSGACCLFRDPKPVLKPKDWDDDRDGRYRPVTGFVHTTVSAQLNPASKRILNFETRSAQSYNARISNKYYSANDNRQYYNSTSRGYERYGTSRSNYEQSRGSYFGRDARIGRGFAQYQRSSWAELKGRNRYPEPPYSTYGPGRARPWQAGYDSRSYRPRAPFRNQRYMIVNKCKTNALIVSILAKARRQRCRLFWLHCCSGHIFRHHIRHFDNMHPLVLRGQTSRGYSFRQVAWTSERQFGKQKTKTLNADFPNKLLSELVIMIYDL</sequence>
<dbReference type="GO" id="GO:0000956">
    <property type="term" value="P:nuclear-transcribed mRNA catabolic process"/>
    <property type="evidence" value="ECO:0007669"/>
    <property type="project" value="TreeGrafter"/>
</dbReference>
<evidence type="ECO:0000256" key="1">
    <source>
        <dbReference type="ARBA" id="ARBA00004123"/>
    </source>
</evidence>
<dbReference type="AlphaFoldDB" id="A0A0V1K4L3"/>
<proteinExistence type="inferred from homology"/>
<keyword evidence="6" id="KW-0863">Zinc-finger</keyword>
<protein>
    <recommendedName>
        <fullName evidence="13">5'-3' exoribonuclease 2 homolog</fullName>
    </recommendedName>
</protein>
<evidence type="ECO:0000256" key="7">
    <source>
        <dbReference type="ARBA" id="ARBA00022801"/>
    </source>
</evidence>
<dbReference type="FunFam" id="1.25.40.1050:FF:000002">
    <property type="entry name" value="5'-3' exoribonuclease"/>
    <property type="match status" value="1"/>
</dbReference>
<comment type="function">
    <text evidence="11">Possesses 5'-&gt;3' exoribonuclease activity. Plays a role in maintenance of steady-state concentration and turnover of microRNAs (miRNA) by degradation of mature miRNA. Degradation role is enhanced when in complex with paxt-1. Partially redundant to xrn-1 in miRNA guide strand degradation. Implicated in differential regulation of mRNAs such as let-7 by controlling the accumulation of mature miRNA. Positively regulates molting of the pharyngeal cuticle.</text>
</comment>
<accession>A0A0V1K4L3</accession>
<dbReference type="PANTHER" id="PTHR12341">
    <property type="entry name" value="5'-&gt;3' EXORIBONUCLEASE"/>
    <property type="match status" value="1"/>
</dbReference>
<dbReference type="Gene3D" id="3.40.50.12390">
    <property type="match status" value="2"/>
</dbReference>
<dbReference type="PIRSF" id="PIRSF037239">
    <property type="entry name" value="Exonuclease_Xrn2"/>
    <property type="match status" value="1"/>
</dbReference>
<gene>
    <name evidence="16" type="primary">XRN2</name>
    <name evidence="16" type="ORF">T4C_8873</name>
</gene>
<evidence type="ECO:0000256" key="3">
    <source>
        <dbReference type="ARBA" id="ARBA00022664"/>
    </source>
</evidence>
<organism evidence="16 17">
    <name type="scientific">Trichinella pseudospiralis</name>
    <name type="common">Parasitic roundworm</name>
    <dbReference type="NCBI Taxonomy" id="6337"/>
    <lineage>
        <taxon>Eukaryota</taxon>
        <taxon>Metazoa</taxon>
        <taxon>Ecdysozoa</taxon>
        <taxon>Nematoda</taxon>
        <taxon>Enoplea</taxon>
        <taxon>Dorylaimia</taxon>
        <taxon>Trichinellida</taxon>
        <taxon>Trichinellidae</taxon>
        <taxon>Trichinella</taxon>
    </lineage>
</organism>
<evidence type="ECO:0000313" key="17">
    <source>
        <dbReference type="Proteomes" id="UP000054826"/>
    </source>
</evidence>
<dbReference type="GO" id="GO:0006397">
    <property type="term" value="P:mRNA processing"/>
    <property type="evidence" value="ECO:0007669"/>
    <property type="project" value="UniProtKB-KW"/>
</dbReference>
<comment type="similarity">
    <text evidence="2">Belongs to the 5'-3' exonuclease family. XRN2/RAT1 subfamily.</text>
</comment>
<dbReference type="InterPro" id="IPR027073">
    <property type="entry name" value="5_3_exoribonuclease"/>
</dbReference>
<evidence type="ECO:0000256" key="9">
    <source>
        <dbReference type="ARBA" id="ARBA00022839"/>
    </source>
</evidence>
<evidence type="ECO:0000256" key="4">
    <source>
        <dbReference type="ARBA" id="ARBA00022722"/>
    </source>
</evidence>
<dbReference type="FunFam" id="3.40.50.12390:FF:000003">
    <property type="entry name" value="5'-3' exoribonuclease"/>
    <property type="match status" value="1"/>
</dbReference>
<dbReference type="FunFam" id="3.40.50.12390:FF:000001">
    <property type="entry name" value="5'-3' exoribonuclease"/>
    <property type="match status" value="1"/>
</dbReference>
<dbReference type="Pfam" id="PF17846">
    <property type="entry name" value="XRN_M"/>
    <property type="match status" value="1"/>
</dbReference>
<dbReference type="CDD" id="cd18673">
    <property type="entry name" value="PIN_XRN1-2-like"/>
    <property type="match status" value="1"/>
</dbReference>
<keyword evidence="4" id="KW-0540">Nuclease</keyword>
<feature type="non-terminal residue" evidence="16">
    <location>
        <position position="1013"/>
    </location>
</feature>
<keyword evidence="9" id="KW-0269">Exonuclease</keyword>
<evidence type="ECO:0000256" key="12">
    <source>
        <dbReference type="ARBA" id="ARBA00064410"/>
    </source>
</evidence>
<keyword evidence="5" id="KW-0479">Metal-binding</keyword>
<reference evidence="16 17" key="1">
    <citation type="submission" date="2015-01" db="EMBL/GenBank/DDBJ databases">
        <title>Evolution of Trichinella species and genotypes.</title>
        <authorList>
            <person name="Korhonen P.K."/>
            <person name="Edoardo P."/>
            <person name="Giuseppe L.R."/>
            <person name="Gasser R.B."/>
        </authorList>
    </citation>
    <scope>NUCLEOTIDE SEQUENCE [LARGE SCALE GENOMIC DNA]</scope>
    <source>
        <strain evidence="16">ISS176</strain>
    </source>
</reference>
<dbReference type="GO" id="GO:0008270">
    <property type="term" value="F:zinc ion binding"/>
    <property type="evidence" value="ECO:0007669"/>
    <property type="project" value="UniProtKB-KW"/>
</dbReference>
<comment type="caution">
    <text evidence="16">The sequence shown here is derived from an EMBL/GenBank/DDBJ whole genome shotgun (WGS) entry which is preliminary data.</text>
</comment>
<dbReference type="InterPro" id="IPR041412">
    <property type="entry name" value="Xrn1_helical"/>
</dbReference>
<comment type="subunit">
    <text evidence="12">Interacts with paxt-1 (via N-terminus); the interaction is direct and results in stabilization of xrn-2 in the complex.</text>
</comment>
<evidence type="ECO:0000256" key="6">
    <source>
        <dbReference type="ARBA" id="ARBA00022771"/>
    </source>
</evidence>
<dbReference type="Pfam" id="PF03159">
    <property type="entry name" value="XRN_N"/>
    <property type="match status" value="1"/>
</dbReference>
<name>A0A0V1K4L3_TRIPS</name>
<dbReference type="GO" id="GO:0003723">
    <property type="term" value="F:RNA binding"/>
    <property type="evidence" value="ECO:0007669"/>
    <property type="project" value="TreeGrafter"/>
</dbReference>
<dbReference type="GO" id="GO:0005634">
    <property type="term" value="C:nucleus"/>
    <property type="evidence" value="ECO:0007669"/>
    <property type="project" value="UniProtKB-SubCell"/>
</dbReference>
<dbReference type="PANTHER" id="PTHR12341:SF41">
    <property type="entry name" value="5'-3' EXORIBONUCLEASE 2"/>
    <property type="match status" value="1"/>
</dbReference>
<comment type="subcellular location">
    <subcellularLocation>
        <location evidence="1">Nucleus</location>
    </subcellularLocation>
</comment>
<evidence type="ECO:0000256" key="8">
    <source>
        <dbReference type="ARBA" id="ARBA00022833"/>
    </source>
</evidence>
<keyword evidence="7" id="KW-0378">Hydrolase</keyword>
<evidence type="ECO:0000259" key="15">
    <source>
        <dbReference type="Pfam" id="PF17846"/>
    </source>
</evidence>
<dbReference type="GO" id="GO:0004534">
    <property type="term" value="F:5'-3' RNA exonuclease activity"/>
    <property type="evidence" value="ECO:0007669"/>
    <property type="project" value="InterPro"/>
</dbReference>
<feature type="domain" description="Xrn1 helical" evidence="15">
    <location>
        <begin position="320"/>
        <end position="766"/>
    </location>
</feature>
<keyword evidence="3" id="KW-0507">mRNA processing</keyword>
<dbReference type="EMBL" id="JYDV01000016">
    <property type="protein sequence ID" value="KRZ42170.1"/>
    <property type="molecule type" value="Genomic_DNA"/>
</dbReference>
<evidence type="ECO:0000256" key="5">
    <source>
        <dbReference type="ARBA" id="ARBA00022723"/>
    </source>
</evidence>
<evidence type="ECO:0000256" key="11">
    <source>
        <dbReference type="ARBA" id="ARBA00053462"/>
    </source>
</evidence>
<evidence type="ECO:0000313" key="16">
    <source>
        <dbReference type="EMBL" id="KRZ42170.1"/>
    </source>
</evidence>
<dbReference type="InterPro" id="IPR004859">
    <property type="entry name" value="Xrn1_N"/>
</dbReference>
<keyword evidence="8" id="KW-0862">Zinc</keyword>
<dbReference type="InterPro" id="IPR017151">
    <property type="entry name" value="Xrn2/3/4"/>
</dbReference>
<feature type="non-terminal residue" evidence="16">
    <location>
        <position position="1"/>
    </location>
</feature>